<dbReference type="Proteomes" id="UP000005408">
    <property type="component" value="Unassembled WGS sequence"/>
</dbReference>
<sequence>MVFSSKRTVLSGFSILFCGETRIQAKEDQKTVTLCVNVWVGVSQLFTVTFLFVGWFWSLAWGIKLVTLSVEYKRQLKQKRERELQVIALKAFGSSMQVRPMFSVVTE</sequence>
<dbReference type="GO" id="GO:0050954">
    <property type="term" value="P:sensory perception of mechanical stimulus"/>
    <property type="evidence" value="ECO:0007669"/>
    <property type="project" value="TreeGrafter"/>
</dbReference>
<protein>
    <submittedName>
        <fullName evidence="5">Uncharacterized protein</fullName>
    </submittedName>
</protein>
<accession>A0A8W8I5Q1</accession>
<keyword evidence="2" id="KW-0812">Transmembrane</keyword>
<dbReference type="Pfam" id="PF15795">
    <property type="entry name" value="Spec3"/>
    <property type="match status" value="1"/>
</dbReference>
<evidence type="ECO:0000313" key="6">
    <source>
        <dbReference type="Proteomes" id="UP000005408"/>
    </source>
</evidence>
<proteinExistence type="predicted"/>
<dbReference type="GO" id="GO:0071683">
    <property type="term" value="C:sensory dendrite"/>
    <property type="evidence" value="ECO:0007669"/>
    <property type="project" value="TreeGrafter"/>
</dbReference>
<reference evidence="5" key="1">
    <citation type="submission" date="2022-08" db="UniProtKB">
        <authorList>
            <consortium name="EnsemblMetazoa"/>
        </authorList>
    </citation>
    <scope>IDENTIFICATION</scope>
    <source>
        <strain evidence="5">05x7-T-G4-1.051#20</strain>
    </source>
</reference>
<keyword evidence="6" id="KW-1185">Reference proteome</keyword>
<dbReference type="GO" id="GO:0019230">
    <property type="term" value="P:proprioception"/>
    <property type="evidence" value="ECO:0007669"/>
    <property type="project" value="TreeGrafter"/>
</dbReference>
<evidence type="ECO:0000256" key="1">
    <source>
        <dbReference type="ARBA" id="ARBA00004141"/>
    </source>
</evidence>
<dbReference type="AlphaFoldDB" id="A0A8W8I5Q1"/>
<dbReference type="InterPro" id="IPR026673">
    <property type="entry name" value="SPEC3/Stum"/>
</dbReference>
<keyword evidence="3" id="KW-1133">Transmembrane helix</keyword>
<dbReference type="PANTHER" id="PTHR21676:SF7">
    <property type="entry name" value="PROTEIN SPEC3"/>
    <property type="match status" value="1"/>
</dbReference>
<dbReference type="EnsemblMetazoa" id="G12498.1">
    <property type="protein sequence ID" value="G12498.1:cds"/>
    <property type="gene ID" value="G12498"/>
</dbReference>
<name>A0A8W8I5Q1_MAGGI</name>
<keyword evidence="4" id="KW-0472">Membrane</keyword>
<evidence type="ECO:0000256" key="4">
    <source>
        <dbReference type="ARBA" id="ARBA00023136"/>
    </source>
</evidence>
<dbReference type="GO" id="GO:0042330">
    <property type="term" value="P:taxis"/>
    <property type="evidence" value="ECO:0007669"/>
    <property type="project" value="TreeGrafter"/>
</dbReference>
<dbReference type="GO" id="GO:0016020">
    <property type="term" value="C:membrane"/>
    <property type="evidence" value="ECO:0007669"/>
    <property type="project" value="UniProtKB-SubCell"/>
</dbReference>
<comment type="subcellular location">
    <subcellularLocation>
        <location evidence="1">Membrane</location>
        <topology evidence="1">Multi-pass membrane protein</topology>
    </subcellularLocation>
</comment>
<dbReference type="PANTHER" id="PTHR21676">
    <property type="entry name" value="PROTEIN STUM"/>
    <property type="match status" value="1"/>
</dbReference>
<evidence type="ECO:0000256" key="3">
    <source>
        <dbReference type="ARBA" id="ARBA00022989"/>
    </source>
</evidence>
<organism evidence="5 6">
    <name type="scientific">Magallana gigas</name>
    <name type="common">Pacific oyster</name>
    <name type="synonym">Crassostrea gigas</name>
    <dbReference type="NCBI Taxonomy" id="29159"/>
    <lineage>
        <taxon>Eukaryota</taxon>
        <taxon>Metazoa</taxon>
        <taxon>Spiralia</taxon>
        <taxon>Lophotrochozoa</taxon>
        <taxon>Mollusca</taxon>
        <taxon>Bivalvia</taxon>
        <taxon>Autobranchia</taxon>
        <taxon>Pteriomorphia</taxon>
        <taxon>Ostreida</taxon>
        <taxon>Ostreoidea</taxon>
        <taxon>Ostreidae</taxon>
        <taxon>Magallana</taxon>
    </lineage>
</organism>
<evidence type="ECO:0000313" key="5">
    <source>
        <dbReference type="EnsemblMetazoa" id="G12498.1:cds"/>
    </source>
</evidence>
<evidence type="ECO:0000256" key="2">
    <source>
        <dbReference type="ARBA" id="ARBA00022692"/>
    </source>
</evidence>